<sequence length="215" mass="23953">MRLLPEVQFCKPWKADEAQVDHSAQEVDTDDPLLLVFARLGWTTRATASLVCKGWHKKMQQPRLTALNLNACQKVSHAEVSRIASHHAHLQRLELYWNVNVRNETLFAVAGCSELKHLNLSGCSHITDDGLKVLASCCTMLTTLDLTRCLKVTDAGYEATARHCTRLVELRMYACNIITDRTLIALGSKLHMLRVVDICGANSVTDVVEAVFIAL</sequence>
<dbReference type="Gene3D" id="3.80.10.10">
    <property type="entry name" value="Ribonuclease Inhibitor"/>
    <property type="match status" value="1"/>
</dbReference>
<proteinExistence type="predicted"/>
<dbReference type="InterPro" id="IPR057207">
    <property type="entry name" value="FBXL15_LRR"/>
</dbReference>
<dbReference type="SMART" id="SM00367">
    <property type="entry name" value="LRR_CC"/>
    <property type="match status" value="4"/>
</dbReference>
<organism evidence="3 4">
    <name type="scientific">Symbiochloris irregularis</name>
    <dbReference type="NCBI Taxonomy" id="706552"/>
    <lineage>
        <taxon>Eukaryota</taxon>
        <taxon>Viridiplantae</taxon>
        <taxon>Chlorophyta</taxon>
        <taxon>core chlorophytes</taxon>
        <taxon>Trebouxiophyceae</taxon>
        <taxon>Trebouxiales</taxon>
        <taxon>Trebouxiaceae</taxon>
        <taxon>Symbiochloris</taxon>
    </lineage>
</organism>
<feature type="domain" description="F-box/LRR-repeat protein 15-like leucin rich repeat" evidence="2">
    <location>
        <begin position="104"/>
        <end position="186"/>
    </location>
</feature>
<dbReference type="EMBL" id="JALJOQ010000008">
    <property type="protein sequence ID" value="KAK9812237.1"/>
    <property type="molecule type" value="Genomic_DNA"/>
</dbReference>
<gene>
    <name evidence="3" type="ORF">WJX73_006171</name>
</gene>
<dbReference type="Proteomes" id="UP001465755">
    <property type="component" value="Unassembled WGS sequence"/>
</dbReference>
<reference evidence="3 4" key="1">
    <citation type="journal article" date="2024" name="Nat. Commun.">
        <title>Phylogenomics reveals the evolutionary origins of lichenization in chlorophyte algae.</title>
        <authorList>
            <person name="Puginier C."/>
            <person name="Libourel C."/>
            <person name="Otte J."/>
            <person name="Skaloud P."/>
            <person name="Haon M."/>
            <person name="Grisel S."/>
            <person name="Petersen M."/>
            <person name="Berrin J.G."/>
            <person name="Delaux P.M."/>
            <person name="Dal Grande F."/>
            <person name="Keller J."/>
        </authorList>
    </citation>
    <scope>NUCLEOTIDE SEQUENCE [LARGE SCALE GENOMIC DNA]</scope>
    <source>
        <strain evidence="3 4">SAG 2036</strain>
    </source>
</reference>
<dbReference type="Pfam" id="PF25372">
    <property type="entry name" value="DUF7885"/>
    <property type="match status" value="1"/>
</dbReference>
<accession>A0AAW1PTU9</accession>
<evidence type="ECO:0000313" key="3">
    <source>
        <dbReference type="EMBL" id="KAK9812237.1"/>
    </source>
</evidence>
<keyword evidence="4" id="KW-1185">Reference proteome</keyword>
<comment type="subcellular location">
    <subcellularLocation>
        <location evidence="1">Cytoplasm</location>
        <location evidence="1">Cytoskeleton</location>
        <location evidence="1">Cilium axoneme</location>
    </subcellularLocation>
</comment>
<dbReference type="PANTHER" id="PTHR13318">
    <property type="entry name" value="PARTNER OF PAIRED, ISOFORM B-RELATED"/>
    <property type="match status" value="1"/>
</dbReference>
<dbReference type="GO" id="GO:0005930">
    <property type="term" value="C:axoneme"/>
    <property type="evidence" value="ECO:0007669"/>
    <property type="project" value="UniProtKB-SubCell"/>
</dbReference>
<dbReference type="AlphaFoldDB" id="A0AAW1PTU9"/>
<evidence type="ECO:0000256" key="1">
    <source>
        <dbReference type="ARBA" id="ARBA00004430"/>
    </source>
</evidence>
<evidence type="ECO:0000259" key="2">
    <source>
        <dbReference type="Pfam" id="PF25372"/>
    </source>
</evidence>
<name>A0AAW1PTU9_9CHLO</name>
<protein>
    <recommendedName>
        <fullName evidence="2">F-box/LRR-repeat protein 15-like leucin rich repeat domain-containing protein</fullName>
    </recommendedName>
</protein>
<dbReference type="SUPFAM" id="SSF52047">
    <property type="entry name" value="RNI-like"/>
    <property type="match status" value="1"/>
</dbReference>
<dbReference type="InterPro" id="IPR006553">
    <property type="entry name" value="Leu-rich_rpt_Cys-con_subtyp"/>
</dbReference>
<dbReference type="GO" id="GO:0031146">
    <property type="term" value="P:SCF-dependent proteasomal ubiquitin-dependent protein catabolic process"/>
    <property type="evidence" value="ECO:0007669"/>
    <property type="project" value="TreeGrafter"/>
</dbReference>
<evidence type="ECO:0000313" key="4">
    <source>
        <dbReference type="Proteomes" id="UP001465755"/>
    </source>
</evidence>
<comment type="caution">
    <text evidence="3">The sequence shown here is derived from an EMBL/GenBank/DDBJ whole genome shotgun (WGS) entry which is preliminary data.</text>
</comment>
<dbReference type="PANTHER" id="PTHR13318:SF95">
    <property type="entry name" value="F-BOX PROTEIN YLR352W"/>
    <property type="match status" value="1"/>
</dbReference>
<dbReference type="InterPro" id="IPR032675">
    <property type="entry name" value="LRR_dom_sf"/>
</dbReference>
<dbReference type="GO" id="GO:0019005">
    <property type="term" value="C:SCF ubiquitin ligase complex"/>
    <property type="evidence" value="ECO:0007669"/>
    <property type="project" value="TreeGrafter"/>
</dbReference>